<reference evidence="2 3" key="1">
    <citation type="submission" date="2019-03" db="EMBL/GenBank/DDBJ databases">
        <title>Novel transposon Tn6433 accelerates the dissemination of tet(E) in Aeromonas from aerobic biofilm under oxytetracycline stress.</title>
        <authorList>
            <person name="Shi Y."/>
            <person name="Tian Z."/>
            <person name="Zhang Y."/>
            <person name="Zhang H."/>
            <person name="Yang M."/>
        </authorList>
    </citation>
    <scope>NUCLEOTIDE SEQUENCE [LARGE SCALE GENOMIC DNA]</scope>
    <source>
        <strain evidence="2 3">T0.1-19</strain>
    </source>
</reference>
<proteinExistence type="predicted"/>
<organism evidence="2 3">
    <name type="scientific">Aeromonas media</name>
    <dbReference type="NCBI Taxonomy" id="651"/>
    <lineage>
        <taxon>Bacteria</taxon>
        <taxon>Pseudomonadati</taxon>
        <taxon>Pseudomonadota</taxon>
        <taxon>Gammaproteobacteria</taxon>
        <taxon>Aeromonadales</taxon>
        <taxon>Aeromonadaceae</taxon>
        <taxon>Aeromonas</taxon>
    </lineage>
</organism>
<dbReference type="Gene3D" id="3.40.50.150">
    <property type="entry name" value="Vaccinia Virus protein VP39"/>
    <property type="match status" value="1"/>
</dbReference>
<dbReference type="EMBL" id="CP038441">
    <property type="protein sequence ID" value="QJT22603.1"/>
    <property type="molecule type" value="Genomic_DNA"/>
</dbReference>
<name>A0A6M4YTN7_AERME</name>
<dbReference type="Proteomes" id="UP000501427">
    <property type="component" value="Chromosome"/>
</dbReference>
<dbReference type="SUPFAM" id="SSF53335">
    <property type="entry name" value="S-adenosyl-L-methionine-dependent methyltransferases"/>
    <property type="match status" value="1"/>
</dbReference>
<protein>
    <submittedName>
        <fullName evidence="2">Class I SAM-dependent methyltransferase</fullName>
    </submittedName>
</protein>
<sequence length="222" mass="24275">MPLSLSPAQGTQNAALQAPRPALIGQAHSPFLARLQPGAHLLEAGCGAGEDLHHFRELGFMVTAFDASLSQASAASRLCGQPVRVCRFEQMHNVLPYDGIWASGSLPCLTEDELAPALMHLAGLLKPQGPLYCSFPYGESEPASSLPPSQEEYPLLTRLDEARLQQLIAPLPFELHQSWCSQDAVHGRWLHALLIRDPNPATINQYRGRRSRQGARRDSASR</sequence>
<dbReference type="Pfam" id="PF13489">
    <property type="entry name" value="Methyltransf_23"/>
    <property type="match status" value="1"/>
</dbReference>
<evidence type="ECO:0000313" key="3">
    <source>
        <dbReference type="Proteomes" id="UP000501427"/>
    </source>
</evidence>
<dbReference type="AlphaFoldDB" id="A0A6M4YTN7"/>
<keyword evidence="2" id="KW-0489">Methyltransferase</keyword>
<feature type="region of interest" description="Disordered" evidence="1">
    <location>
        <begin position="203"/>
        <end position="222"/>
    </location>
</feature>
<gene>
    <name evidence="2" type="ORF">E4184_15080</name>
</gene>
<dbReference type="GO" id="GO:0032259">
    <property type="term" value="P:methylation"/>
    <property type="evidence" value="ECO:0007669"/>
    <property type="project" value="UniProtKB-KW"/>
</dbReference>
<dbReference type="GO" id="GO:0008168">
    <property type="term" value="F:methyltransferase activity"/>
    <property type="evidence" value="ECO:0007669"/>
    <property type="project" value="UniProtKB-KW"/>
</dbReference>
<evidence type="ECO:0000256" key="1">
    <source>
        <dbReference type="SAM" id="MobiDB-lite"/>
    </source>
</evidence>
<dbReference type="InterPro" id="IPR029063">
    <property type="entry name" value="SAM-dependent_MTases_sf"/>
</dbReference>
<accession>A0A6M4YTN7</accession>
<dbReference type="RefSeq" id="WP_171276468.1">
    <property type="nucleotide sequence ID" value="NZ_CAWPJG010000001.1"/>
</dbReference>
<evidence type="ECO:0000313" key="2">
    <source>
        <dbReference type="EMBL" id="QJT22603.1"/>
    </source>
</evidence>
<keyword evidence="2" id="KW-0808">Transferase</keyword>